<accession>A0A2S5G7P5</accession>
<dbReference type="GO" id="GO:0019172">
    <property type="term" value="F:glyoxalase III activity"/>
    <property type="evidence" value="ECO:0007669"/>
    <property type="project" value="TreeGrafter"/>
</dbReference>
<comment type="caution">
    <text evidence="5">The sequence shown here is derived from an EMBL/GenBank/DDBJ whole genome shotgun (WGS) entry which is preliminary data.</text>
</comment>
<dbReference type="InterPro" id="IPR029062">
    <property type="entry name" value="Class_I_gatase-like"/>
</dbReference>
<evidence type="ECO:0000256" key="2">
    <source>
        <dbReference type="ARBA" id="ARBA00023239"/>
    </source>
</evidence>
<protein>
    <submittedName>
        <fullName evidence="5">Glutamine amidotransferase</fullName>
    </submittedName>
</protein>
<dbReference type="SUPFAM" id="SSF52317">
    <property type="entry name" value="Class I glutamine amidotransferase-like"/>
    <property type="match status" value="1"/>
</dbReference>
<sequence length="221" mass="24176">MMTKSVLMVVTNTDKIDADNPTGLWLSEFAEPYVEFKRNGYDVTVVSPKGGAIPLDPNSLEGEQPSEWKEAEAQLLQTEQLSSVVFDHFDGVFLPGGHGTMFDLPNEPQLQDGLAHFAENNKAIGAVCHGPAGFIDVELSDGTPLVKGRKLTSFTDEEEKEMGLVEKMPFLLQSRLEEQGAHFVAQANWADHVVRDGNFVTGQNPQSSQKTAEAFVNVIGK</sequence>
<dbReference type="Proteomes" id="UP000239047">
    <property type="component" value="Unassembled WGS sequence"/>
</dbReference>
<proteinExistence type="inferred from homology"/>
<keyword evidence="2" id="KW-0456">Lyase</keyword>
<evidence type="ECO:0000256" key="1">
    <source>
        <dbReference type="ARBA" id="ARBA00023016"/>
    </source>
</evidence>
<keyword evidence="6" id="KW-1185">Reference proteome</keyword>
<dbReference type="InterPro" id="IPR002818">
    <property type="entry name" value="DJ-1/PfpI"/>
</dbReference>
<evidence type="ECO:0000259" key="4">
    <source>
        <dbReference type="Pfam" id="PF01965"/>
    </source>
</evidence>
<keyword evidence="5" id="KW-0808">Transferase</keyword>
<comment type="similarity">
    <text evidence="3">Belongs to the peptidase C56 family. HSP31-like subfamily.</text>
</comment>
<dbReference type="InterPro" id="IPR050325">
    <property type="entry name" value="Prot/Nucl_acid_deglycase"/>
</dbReference>
<name>A0A2S5G7P5_9BACL</name>
<reference evidence="5 6" key="1">
    <citation type="submission" date="2018-02" db="EMBL/GenBank/DDBJ databases">
        <title>Jeotgalibacillus proteolyticum sp. nov. a protease producing bacterium isolated from ocean sediments of Laizhou Bay.</title>
        <authorList>
            <person name="Li Y."/>
        </authorList>
    </citation>
    <scope>NUCLEOTIDE SEQUENCE [LARGE SCALE GENOMIC DNA]</scope>
    <source>
        <strain evidence="5 6">22-7</strain>
    </source>
</reference>
<dbReference type="PANTHER" id="PTHR48094">
    <property type="entry name" value="PROTEIN/NUCLEIC ACID DEGLYCASE DJ-1-RELATED"/>
    <property type="match status" value="1"/>
</dbReference>
<evidence type="ECO:0000256" key="3">
    <source>
        <dbReference type="ARBA" id="ARBA00038493"/>
    </source>
</evidence>
<dbReference type="CDD" id="cd03141">
    <property type="entry name" value="GATase1_Hsp31_like"/>
    <property type="match status" value="1"/>
</dbReference>
<dbReference type="GO" id="GO:0005737">
    <property type="term" value="C:cytoplasm"/>
    <property type="evidence" value="ECO:0007669"/>
    <property type="project" value="TreeGrafter"/>
</dbReference>
<dbReference type="GO" id="GO:0016740">
    <property type="term" value="F:transferase activity"/>
    <property type="evidence" value="ECO:0007669"/>
    <property type="project" value="UniProtKB-KW"/>
</dbReference>
<keyword evidence="1" id="KW-0346">Stress response</keyword>
<gene>
    <name evidence="5" type="ORF">C4B60_19005</name>
</gene>
<dbReference type="OrthoDB" id="9792284at2"/>
<dbReference type="PANTHER" id="PTHR48094:SF11">
    <property type="entry name" value="GLUTATHIONE-INDEPENDENT GLYOXALASE HSP31-RELATED"/>
    <property type="match status" value="1"/>
</dbReference>
<keyword evidence="5" id="KW-0315">Glutamine amidotransferase</keyword>
<organism evidence="5 6">
    <name type="scientific">Jeotgalibacillus proteolyticus</name>
    <dbReference type="NCBI Taxonomy" id="2082395"/>
    <lineage>
        <taxon>Bacteria</taxon>
        <taxon>Bacillati</taxon>
        <taxon>Bacillota</taxon>
        <taxon>Bacilli</taxon>
        <taxon>Bacillales</taxon>
        <taxon>Caryophanaceae</taxon>
        <taxon>Jeotgalibacillus</taxon>
    </lineage>
</organism>
<dbReference type="Gene3D" id="3.40.50.880">
    <property type="match status" value="1"/>
</dbReference>
<dbReference type="Pfam" id="PF01965">
    <property type="entry name" value="DJ-1_PfpI"/>
    <property type="match status" value="1"/>
</dbReference>
<evidence type="ECO:0000313" key="5">
    <source>
        <dbReference type="EMBL" id="PPA68998.1"/>
    </source>
</evidence>
<feature type="domain" description="DJ-1/PfpI" evidence="4">
    <location>
        <begin position="27"/>
        <end position="216"/>
    </location>
</feature>
<evidence type="ECO:0000313" key="6">
    <source>
        <dbReference type="Proteomes" id="UP000239047"/>
    </source>
</evidence>
<dbReference type="EMBL" id="PREZ01000008">
    <property type="protein sequence ID" value="PPA68998.1"/>
    <property type="molecule type" value="Genomic_DNA"/>
</dbReference>
<dbReference type="AlphaFoldDB" id="A0A2S5G7P5"/>
<dbReference type="GO" id="GO:0019243">
    <property type="term" value="P:methylglyoxal catabolic process to D-lactate via S-lactoyl-glutathione"/>
    <property type="evidence" value="ECO:0007669"/>
    <property type="project" value="TreeGrafter"/>
</dbReference>